<sequence>MTSAIAAHEPIEKYASHAHDDAALAVASVNGSAWRGHTVPAELKPRWRPTEEEIVRAAITVILVALAAVIGVAAVAILTMG</sequence>
<accession>A0A1X0ID94</accession>
<evidence type="ECO:0000313" key="3">
    <source>
        <dbReference type="Proteomes" id="UP000192513"/>
    </source>
</evidence>
<name>A0A1X0ID94_9MYCO</name>
<proteinExistence type="predicted"/>
<comment type="caution">
    <text evidence="2">The sequence shown here is derived from an EMBL/GenBank/DDBJ whole genome shotgun (WGS) entry which is preliminary data.</text>
</comment>
<dbReference type="AlphaFoldDB" id="A0A1X0ID94"/>
<keyword evidence="3" id="KW-1185">Reference proteome</keyword>
<keyword evidence="1" id="KW-1133">Transmembrane helix</keyword>
<reference evidence="2 3" key="1">
    <citation type="submission" date="2017-02" db="EMBL/GenBank/DDBJ databases">
        <title>The new phylogeny of genus Mycobacterium.</title>
        <authorList>
            <person name="Tortoli E."/>
            <person name="Trovato A."/>
            <person name="Cirillo D.M."/>
        </authorList>
    </citation>
    <scope>NUCLEOTIDE SEQUENCE [LARGE SCALE GENOMIC DNA]</scope>
    <source>
        <strain evidence="2 3">DSM 45000</strain>
    </source>
</reference>
<organism evidence="2 3">
    <name type="scientific">Mycobacterium paraseoulense</name>
    <dbReference type="NCBI Taxonomy" id="590652"/>
    <lineage>
        <taxon>Bacteria</taxon>
        <taxon>Bacillati</taxon>
        <taxon>Actinomycetota</taxon>
        <taxon>Actinomycetes</taxon>
        <taxon>Mycobacteriales</taxon>
        <taxon>Mycobacteriaceae</taxon>
        <taxon>Mycobacterium</taxon>
    </lineage>
</organism>
<dbReference type="OrthoDB" id="4753656at2"/>
<protein>
    <submittedName>
        <fullName evidence="2">Uncharacterized protein</fullName>
    </submittedName>
</protein>
<dbReference type="RefSeq" id="WP_083170831.1">
    <property type="nucleotide sequence ID" value="NZ_AP022619.1"/>
</dbReference>
<evidence type="ECO:0000256" key="1">
    <source>
        <dbReference type="SAM" id="Phobius"/>
    </source>
</evidence>
<dbReference type="EMBL" id="MVIE01000007">
    <property type="protein sequence ID" value="ORB43923.1"/>
    <property type="molecule type" value="Genomic_DNA"/>
</dbReference>
<gene>
    <name evidence="2" type="ORF">BST39_07890</name>
</gene>
<evidence type="ECO:0000313" key="2">
    <source>
        <dbReference type="EMBL" id="ORB43923.1"/>
    </source>
</evidence>
<dbReference type="Proteomes" id="UP000192513">
    <property type="component" value="Unassembled WGS sequence"/>
</dbReference>
<keyword evidence="1" id="KW-0812">Transmembrane</keyword>
<keyword evidence="1" id="KW-0472">Membrane</keyword>
<feature type="transmembrane region" description="Helical" evidence="1">
    <location>
        <begin position="54"/>
        <end position="78"/>
    </location>
</feature>